<evidence type="ECO:0000313" key="1">
    <source>
        <dbReference type="EMBL" id="KAI3732564.1"/>
    </source>
</evidence>
<keyword evidence="2" id="KW-1185">Reference proteome</keyword>
<comment type="caution">
    <text evidence="1">The sequence shown here is derived from an EMBL/GenBank/DDBJ whole genome shotgun (WGS) entry which is preliminary data.</text>
</comment>
<proteinExistence type="predicted"/>
<dbReference type="EMBL" id="CM042038">
    <property type="protein sequence ID" value="KAI3732564.1"/>
    <property type="molecule type" value="Genomic_DNA"/>
</dbReference>
<dbReference type="Proteomes" id="UP001056120">
    <property type="component" value="Linkage Group LG21"/>
</dbReference>
<reference evidence="2" key="1">
    <citation type="journal article" date="2022" name="Mol. Ecol. Resour.">
        <title>The genomes of chicory, endive, great burdock and yacon provide insights into Asteraceae palaeo-polyploidization history and plant inulin production.</title>
        <authorList>
            <person name="Fan W."/>
            <person name="Wang S."/>
            <person name="Wang H."/>
            <person name="Wang A."/>
            <person name="Jiang F."/>
            <person name="Liu H."/>
            <person name="Zhao H."/>
            <person name="Xu D."/>
            <person name="Zhang Y."/>
        </authorList>
    </citation>
    <scope>NUCLEOTIDE SEQUENCE [LARGE SCALE GENOMIC DNA]</scope>
    <source>
        <strain evidence="2">cv. Yunnan</strain>
    </source>
</reference>
<protein>
    <submittedName>
        <fullName evidence="1">Uncharacterized protein</fullName>
    </submittedName>
</protein>
<name>A0ACB9CE64_9ASTR</name>
<evidence type="ECO:0000313" key="2">
    <source>
        <dbReference type="Proteomes" id="UP001056120"/>
    </source>
</evidence>
<reference evidence="1 2" key="2">
    <citation type="journal article" date="2022" name="Mol. Ecol. Resour.">
        <title>The genomes of chicory, endive, great burdock and yacon provide insights into Asteraceae paleo-polyploidization history and plant inulin production.</title>
        <authorList>
            <person name="Fan W."/>
            <person name="Wang S."/>
            <person name="Wang H."/>
            <person name="Wang A."/>
            <person name="Jiang F."/>
            <person name="Liu H."/>
            <person name="Zhao H."/>
            <person name="Xu D."/>
            <person name="Zhang Y."/>
        </authorList>
    </citation>
    <scope>NUCLEOTIDE SEQUENCE [LARGE SCALE GENOMIC DNA]</scope>
    <source>
        <strain evidence="2">cv. Yunnan</strain>
        <tissue evidence="1">Leaves</tissue>
    </source>
</reference>
<organism evidence="1 2">
    <name type="scientific">Smallanthus sonchifolius</name>
    <dbReference type="NCBI Taxonomy" id="185202"/>
    <lineage>
        <taxon>Eukaryota</taxon>
        <taxon>Viridiplantae</taxon>
        <taxon>Streptophyta</taxon>
        <taxon>Embryophyta</taxon>
        <taxon>Tracheophyta</taxon>
        <taxon>Spermatophyta</taxon>
        <taxon>Magnoliopsida</taxon>
        <taxon>eudicotyledons</taxon>
        <taxon>Gunneridae</taxon>
        <taxon>Pentapetalae</taxon>
        <taxon>asterids</taxon>
        <taxon>campanulids</taxon>
        <taxon>Asterales</taxon>
        <taxon>Asteraceae</taxon>
        <taxon>Asteroideae</taxon>
        <taxon>Heliantheae alliance</taxon>
        <taxon>Millerieae</taxon>
        <taxon>Smallanthus</taxon>
    </lineage>
</organism>
<sequence>MAAIKPLFNPFLHLFPPPLSGRSRKSIQLGRLLSQEVARAYNWYRISALSVAGAYNWYRISALRGRVNPAASLELRMESNVFMFSGSKA</sequence>
<accession>A0ACB9CE64</accession>
<gene>
    <name evidence="1" type="ORF">L1987_63770</name>
</gene>